<evidence type="ECO:0000313" key="2">
    <source>
        <dbReference type="EMBL" id="KDN40596.1"/>
    </source>
</evidence>
<dbReference type="HOGENOM" id="CLU_471871_0_0_1"/>
<dbReference type="AlphaFoldDB" id="A0A066VGH2"/>
<comment type="caution">
    <text evidence="2">The sequence shown here is derived from an EMBL/GenBank/DDBJ whole genome shotgun (WGS) entry which is preliminary data.</text>
</comment>
<reference evidence="2 3" key="1">
    <citation type="submission" date="2014-05" db="EMBL/GenBank/DDBJ databases">
        <title>Draft genome sequence of a rare smut relative, Tilletiaria anomala UBC 951.</title>
        <authorList>
            <consortium name="DOE Joint Genome Institute"/>
            <person name="Toome M."/>
            <person name="Kuo A."/>
            <person name="Henrissat B."/>
            <person name="Lipzen A."/>
            <person name="Tritt A."/>
            <person name="Yoshinaga Y."/>
            <person name="Zane M."/>
            <person name="Barry K."/>
            <person name="Grigoriev I.V."/>
            <person name="Spatafora J.W."/>
            <person name="Aimea M.C."/>
        </authorList>
    </citation>
    <scope>NUCLEOTIDE SEQUENCE [LARGE SCALE GENOMIC DNA]</scope>
    <source>
        <strain evidence="2 3">UBC 951</strain>
    </source>
</reference>
<name>A0A066VGH2_TILAU</name>
<evidence type="ECO:0000256" key="1">
    <source>
        <dbReference type="SAM" id="MobiDB-lite"/>
    </source>
</evidence>
<dbReference type="GeneID" id="25265022"/>
<dbReference type="RefSeq" id="XP_013241439.1">
    <property type="nucleotide sequence ID" value="XM_013385985.1"/>
</dbReference>
<feature type="region of interest" description="Disordered" evidence="1">
    <location>
        <begin position="290"/>
        <end position="320"/>
    </location>
</feature>
<accession>A0A066VGH2</accession>
<feature type="compositionally biased region" description="Low complexity" evidence="1">
    <location>
        <begin position="354"/>
        <end position="366"/>
    </location>
</feature>
<dbReference type="EMBL" id="JMSN01000089">
    <property type="protein sequence ID" value="KDN40596.1"/>
    <property type="molecule type" value="Genomic_DNA"/>
</dbReference>
<feature type="region of interest" description="Disordered" evidence="1">
    <location>
        <begin position="333"/>
        <end position="378"/>
    </location>
</feature>
<feature type="region of interest" description="Disordered" evidence="1">
    <location>
        <begin position="550"/>
        <end position="578"/>
    </location>
</feature>
<feature type="region of interest" description="Disordered" evidence="1">
    <location>
        <begin position="1"/>
        <end position="20"/>
    </location>
</feature>
<organism evidence="2 3">
    <name type="scientific">Tilletiaria anomala (strain ATCC 24038 / CBS 436.72 / UBC 951)</name>
    <dbReference type="NCBI Taxonomy" id="1037660"/>
    <lineage>
        <taxon>Eukaryota</taxon>
        <taxon>Fungi</taxon>
        <taxon>Dikarya</taxon>
        <taxon>Basidiomycota</taxon>
        <taxon>Ustilaginomycotina</taxon>
        <taxon>Exobasidiomycetes</taxon>
        <taxon>Georgefischeriales</taxon>
        <taxon>Tilletiariaceae</taxon>
        <taxon>Tilletiaria</taxon>
    </lineage>
</organism>
<feature type="region of interest" description="Disordered" evidence="1">
    <location>
        <begin position="143"/>
        <end position="178"/>
    </location>
</feature>
<keyword evidence="3" id="KW-1185">Reference proteome</keyword>
<proteinExistence type="predicted"/>
<protein>
    <submittedName>
        <fullName evidence="2">Uncharacterized protein</fullName>
    </submittedName>
</protein>
<sequence length="578" mass="61339">MEHPEGKPVSSGSLGGAAQPLSDSQLMFEKRQLAKPMLGWPDGCLFGQALMPVVPLSPTSLPAEESLSPFVGAPRDAAPPAALPQGQNVSLLSAAISAHDAERRKATPGLLLQCSGSILRKSCHTPSPTRRCTFGDEPRASHTRFCAPPLPLERPRNSRTSSGCNNPAGTAPCQPQLPTADILTRDNRRPLTFLDAADLLRSRAERLSKDADAAGHAATRHHFAPALARSQSESSHSLVSAASLAPDCGQQHLRRASASLLPQPSLALTAPYIAPCPPAPLRTRTLQFAENPDDPIEWHERERPQSRASRRSTSTGSGETHADAIEGALAEADAPACAEDQAHSPDDDDEDVSSESTDSDYQAQQESESDDEEDDRRIGWSSRADWIDAGPALLRKARSLPASPGRQSYTRIAISSFLPDAFEDSATSSNVSSYSGTTAATTISLGSRAARSSADLSPVKSQRAFSIASKPSTAASTLQVMTTLSLRPGETCSSASSLLSSPTAPPDIAMFGEPRSDADVGTGSRAAPHSSREDALRLLRSCLCSSQLYRRSAEQTDTRPPLRVVSAPHTPRLSKDFS</sequence>
<feature type="compositionally biased region" description="Polar residues" evidence="1">
    <location>
        <begin position="158"/>
        <end position="168"/>
    </location>
</feature>
<feature type="region of interest" description="Disordered" evidence="1">
    <location>
        <begin position="513"/>
        <end position="533"/>
    </location>
</feature>
<feature type="compositionally biased region" description="Basic and acidic residues" evidence="1">
    <location>
        <begin position="296"/>
        <end position="305"/>
    </location>
</feature>
<evidence type="ECO:0000313" key="3">
    <source>
        <dbReference type="Proteomes" id="UP000027361"/>
    </source>
</evidence>
<dbReference type="Proteomes" id="UP000027361">
    <property type="component" value="Unassembled WGS sequence"/>
</dbReference>
<dbReference type="InParanoid" id="A0A066VGH2"/>
<gene>
    <name evidence="2" type="ORF">K437DRAFT_258580</name>
</gene>